<gene>
    <name evidence="5" type="ORF">LSAT_V11C500272690</name>
</gene>
<evidence type="ECO:0000259" key="4">
    <source>
        <dbReference type="Pfam" id="PF01103"/>
    </source>
</evidence>
<sequence>MEEITCGEKVLLSGGTDGPPTTPSGTRKDRIVLAQLNVTRDTTKFVNGAFVGARDVFEFDPGVRIGSDLQFFSCYQVSSTQFIQLKDVEEGAGKVPPPVLVLHGHFGGSVGDHRRYDAFTLGGPYSLRGYNRSRISAARSILELATELRIPVKKSYVYGFAEIGLDLGSSMEVQRRIAHGFSYGVGAKVGLVSAEYSVKHNSGTGALFFRFGDS</sequence>
<dbReference type="InterPro" id="IPR000184">
    <property type="entry name" value="Bac_surfAg_D15"/>
</dbReference>
<name>A0A9R1VLA1_LACSA</name>
<dbReference type="PANTHER" id="PTHR12815">
    <property type="entry name" value="SORTING AND ASSEMBLY MACHINERY SAMM50 PROTEIN FAMILY MEMBER"/>
    <property type="match status" value="1"/>
</dbReference>
<dbReference type="PANTHER" id="PTHR12815:SF42">
    <property type="entry name" value="BACTERIAL SURFACE ANTIGEN (D15) DOMAIN-CONTAINING PROTEIN"/>
    <property type="match status" value="1"/>
</dbReference>
<dbReference type="Proteomes" id="UP000235145">
    <property type="component" value="Unassembled WGS sequence"/>
</dbReference>
<keyword evidence="1" id="KW-1002">Plastid outer membrane</keyword>
<dbReference type="AlphaFoldDB" id="A0A9R1VLA1"/>
<accession>A0A9R1VLA1</accession>
<organism evidence="5 6">
    <name type="scientific">Lactuca sativa</name>
    <name type="common">Garden lettuce</name>
    <dbReference type="NCBI Taxonomy" id="4236"/>
    <lineage>
        <taxon>Eukaryota</taxon>
        <taxon>Viridiplantae</taxon>
        <taxon>Streptophyta</taxon>
        <taxon>Embryophyta</taxon>
        <taxon>Tracheophyta</taxon>
        <taxon>Spermatophyta</taxon>
        <taxon>Magnoliopsida</taxon>
        <taxon>eudicotyledons</taxon>
        <taxon>Gunneridae</taxon>
        <taxon>Pentapetalae</taxon>
        <taxon>asterids</taxon>
        <taxon>campanulids</taxon>
        <taxon>Asterales</taxon>
        <taxon>Asteraceae</taxon>
        <taxon>Cichorioideae</taxon>
        <taxon>Cichorieae</taxon>
        <taxon>Lactucinae</taxon>
        <taxon>Lactuca</taxon>
    </lineage>
</organism>
<dbReference type="Gramene" id="rna-gnl|WGS:NBSK|LSAT_5X122240_mrna">
    <property type="protein sequence ID" value="cds-PLY80669.1"/>
    <property type="gene ID" value="gene-LSAT_5X122240"/>
</dbReference>
<comment type="caution">
    <text evidence="5">The sequence shown here is derived from an EMBL/GenBank/DDBJ whole genome shotgun (WGS) entry which is preliminary data.</text>
</comment>
<dbReference type="GO" id="GO:0009707">
    <property type="term" value="C:chloroplast outer membrane"/>
    <property type="evidence" value="ECO:0007669"/>
    <property type="project" value="UniProtKB-SubCell"/>
</dbReference>
<evidence type="ECO:0000256" key="3">
    <source>
        <dbReference type="ARBA" id="ARBA00024013"/>
    </source>
</evidence>
<dbReference type="EMBL" id="NBSK02000005">
    <property type="protein sequence ID" value="KAJ0208093.1"/>
    <property type="molecule type" value="Genomic_DNA"/>
</dbReference>
<evidence type="ECO:0000313" key="5">
    <source>
        <dbReference type="EMBL" id="KAJ0208093.1"/>
    </source>
</evidence>
<evidence type="ECO:0000256" key="2">
    <source>
        <dbReference type="ARBA" id="ARBA00023136"/>
    </source>
</evidence>
<dbReference type="OrthoDB" id="1161695at2759"/>
<evidence type="ECO:0000313" key="6">
    <source>
        <dbReference type="Proteomes" id="UP000235145"/>
    </source>
</evidence>
<reference evidence="5 6" key="1">
    <citation type="journal article" date="2017" name="Nat. Commun.">
        <title>Genome assembly with in vitro proximity ligation data and whole-genome triplication in lettuce.</title>
        <authorList>
            <person name="Reyes-Chin-Wo S."/>
            <person name="Wang Z."/>
            <person name="Yang X."/>
            <person name="Kozik A."/>
            <person name="Arikit S."/>
            <person name="Song C."/>
            <person name="Xia L."/>
            <person name="Froenicke L."/>
            <person name="Lavelle D.O."/>
            <person name="Truco M.J."/>
            <person name="Xia R."/>
            <person name="Zhu S."/>
            <person name="Xu C."/>
            <person name="Xu H."/>
            <person name="Xu X."/>
            <person name="Cox K."/>
            <person name="Korf I."/>
            <person name="Meyers B.C."/>
            <person name="Michelmore R.W."/>
        </authorList>
    </citation>
    <scope>NUCLEOTIDE SEQUENCE [LARGE SCALE GENOMIC DNA]</scope>
    <source>
        <strain evidence="6">cv. Salinas</strain>
        <tissue evidence="5">Seedlings</tissue>
    </source>
</reference>
<dbReference type="Gene3D" id="2.40.160.50">
    <property type="entry name" value="membrane protein fhac: a member of the omp85/tpsb transporter family"/>
    <property type="match status" value="1"/>
</dbReference>
<comment type="subcellular location">
    <subcellularLocation>
        <location evidence="3">Plastid</location>
        <location evidence="3">Chloroplast outer membrane</location>
    </subcellularLocation>
</comment>
<keyword evidence="6" id="KW-1185">Reference proteome</keyword>
<protein>
    <recommendedName>
        <fullName evidence="4">Bacterial surface antigen (D15) domain-containing protein</fullName>
    </recommendedName>
</protein>
<proteinExistence type="predicted"/>
<keyword evidence="2" id="KW-0472">Membrane</keyword>
<dbReference type="Pfam" id="PF01103">
    <property type="entry name" value="Omp85"/>
    <property type="match status" value="1"/>
</dbReference>
<feature type="domain" description="Bacterial surface antigen (D15)" evidence="4">
    <location>
        <begin position="23"/>
        <end position="189"/>
    </location>
</feature>
<evidence type="ECO:0000256" key="1">
    <source>
        <dbReference type="ARBA" id="ARBA00022805"/>
    </source>
</evidence>
<dbReference type="InterPro" id="IPR039910">
    <property type="entry name" value="D15-like"/>
</dbReference>
<keyword evidence="1" id="KW-0934">Plastid</keyword>